<dbReference type="Proteomes" id="UP000189956">
    <property type="component" value="Unassembled WGS sequence"/>
</dbReference>
<dbReference type="PANTHER" id="PTHR35795:SF1">
    <property type="entry name" value="BIS(5'-NUCLEOSYL)-TETRAPHOSPHATASE, SYMMETRICAL"/>
    <property type="match status" value="1"/>
</dbReference>
<dbReference type="Gene3D" id="1.10.3210.10">
    <property type="entry name" value="Hypothetical protein af1432"/>
    <property type="match status" value="1"/>
</dbReference>
<sequence>MQSDDLIVHGVDPIEVIRKYYDPESEAYRILVEHSEKVAQKALHIVDAHPEWRVNRRFVYESAMLHDIGINACHAPAIDCHGSAPYILHGYIGAERLRSMGLHRHALVCERHTGTGITLEMILANGWELPHREMMPVSLEEQIVCFADKFFSKSGQMKEKSLDKIRKGLASYGQDDVLRFDAWCTLFLNEND</sequence>
<dbReference type="Pfam" id="PF01966">
    <property type="entry name" value="HD"/>
    <property type="match status" value="1"/>
</dbReference>
<dbReference type="InterPro" id="IPR051094">
    <property type="entry name" value="Diverse_Catalytic_Enzymes"/>
</dbReference>
<gene>
    <name evidence="2" type="ORF">SAMN02745205_01914</name>
</gene>
<protein>
    <recommendedName>
        <fullName evidence="1">HD domain-containing protein</fullName>
    </recommendedName>
</protein>
<dbReference type="CDD" id="cd00077">
    <property type="entry name" value="HDc"/>
    <property type="match status" value="1"/>
</dbReference>
<evidence type="ECO:0000313" key="3">
    <source>
        <dbReference type="Proteomes" id="UP000189956"/>
    </source>
</evidence>
<organism evidence="2 3">
    <name type="scientific">Porphyromonas cangingivalis</name>
    <dbReference type="NCBI Taxonomy" id="36874"/>
    <lineage>
        <taxon>Bacteria</taxon>
        <taxon>Pseudomonadati</taxon>
        <taxon>Bacteroidota</taxon>
        <taxon>Bacteroidia</taxon>
        <taxon>Bacteroidales</taxon>
        <taxon>Porphyromonadaceae</taxon>
        <taxon>Porphyromonas</taxon>
    </lineage>
</organism>
<dbReference type="InterPro" id="IPR006674">
    <property type="entry name" value="HD_domain"/>
</dbReference>
<evidence type="ECO:0000313" key="2">
    <source>
        <dbReference type="EMBL" id="SJZ79235.1"/>
    </source>
</evidence>
<dbReference type="SUPFAM" id="SSF109604">
    <property type="entry name" value="HD-domain/PDEase-like"/>
    <property type="match status" value="1"/>
</dbReference>
<name>A0A1T4NJE5_PORCN</name>
<dbReference type="PANTHER" id="PTHR35795">
    <property type="entry name" value="SLR1885 PROTEIN"/>
    <property type="match status" value="1"/>
</dbReference>
<reference evidence="2 3" key="1">
    <citation type="submission" date="2017-02" db="EMBL/GenBank/DDBJ databases">
        <authorList>
            <person name="Peterson S.W."/>
        </authorList>
    </citation>
    <scope>NUCLEOTIDE SEQUENCE [LARGE SCALE GENOMIC DNA]</scope>
    <source>
        <strain evidence="2 3">ATCC 700135</strain>
    </source>
</reference>
<dbReference type="AlphaFoldDB" id="A0A1T4NJE5"/>
<evidence type="ECO:0000259" key="1">
    <source>
        <dbReference type="Pfam" id="PF01966"/>
    </source>
</evidence>
<feature type="domain" description="HD" evidence="1">
    <location>
        <begin position="32"/>
        <end position="150"/>
    </location>
</feature>
<proteinExistence type="predicted"/>
<dbReference type="EMBL" id="FUWL01000022">
    <property type="protein sequence ID" value="SJZ79235.1"/>
    <property type="molecule type" value="Genomic_DNA"/>
</dbReference>
<dbReference type="InterPro" id="IPR003607">
    <property type="entry name" value="HD/PDEase_dom"/>
</dbReference>
<accession>A0A1T4NJE5</accession>